<evidence type="ECO:0000313" key="3">
    <source>
        <dbReference type="Proteomes" id="UP000321926"/>
    </source>
</evidence>
<accession>A0A5C8IZI2</accession>
<sequence length="1225" mass="143031">MRYLNKIIFINSAFVNYAEISVDGNVHFIGTQGMGKSTMLRAILFFYNADKLRLGIEKGKRSFDEYYFPFGNSYIIFEIARETGPFCVLAFKSQGRAAFRFIDGAYDKHNFIGSDKKALPWELVRGTFPRHGYYIRIVDRYEEYRDILYGNNKGLPAEFRKYALLESRQYKNLPRTIQNVFLNSRLDAEFIKQTIIMSLNEEDVKIDLDQYAFHLRDFEARLTDISQWSTKNRSGEIVVRVLGNRISQYYMEINFLEKEKTSLMKLLLASQRYVAVTHPKAVKRLYEEQLKLEAAQKKVEDIDRNYHQKMTRITAAISVLEDKLKEAKKKWDSYERDNISSIIQRVGKKKEWEQKQVGLQEEKKLLLVRFNEISSKYEALLKQAQNQLEVFINSRNTEKIICKQSFLERKEQINKQLQDIISDIETENKEVIKGTGNSVREKENLIHDLKLRKREIELKRYFEKEIVQTKEAMRGTEQVVHSAGVEITGWKKQIETTQKHWNLDVDRMENDTANQVAKLEEAIRASGKKITEIDALLNNSKHSFYTWLHENKPDWENTIGKVIDQDQVLFHTNLSPRVTGHDTGLLFGVEIELSEITKKVKSIADYEADKKQLTVKIEQLTVQISNLDRNKIQEQEKLRKKYQPMILHLKDDISRLEYESQKALSGKDQALLKLKEWEAKAAETRRSYIQATDKELEQAEYEKQVAELQLEKLEKSLNAQLEARKKERDSKIKHEQSVLQERLLELDQQIEDERQQAEQRMNEIQAQSKKVLNEEGADVERLSWIEEELRDLGGELTFIENNRDKVADFNKDKRELFDLVDTFKADKKLNETRMQVEQQKHELKKADLLEKVRECTKALTDQRNHCNQMEEDLQEFDRFQHTEVYQSLHLESFGNTEAMQPPKRLIELINDLNDKSFSLNNKLTSIRSDISKFLSNFSVNNIFGFKTNLIENEDYLDFAQNLKEFLEEDKIGEFERRTNEHFATLIRQIGKETTELVSKEAEIQKVINDINKDFEARNFVGVIKSINLRLSDSANKMVVLLQEIRAFYNDYAASLGAANLFSTGDSGLNNKKAVGLLRSFATEIAISKQHEVNLSDTFELEFRIMENDNDSGWVEKLANVGSEGTDILVKAMINIMLLNVFKESASKRFKEFRLHCMMDEIGKLHPNNVKGILQFANDRNILLINSSPTSYNAMDYRYTYLLAKDNRNVTTVKKLVKNNLVHETV</sequence>
<feature type="coiled-coil region" evidence="1">
    <location>
        <begin position="667"/>
        <end position="774"/>
    </location>
</feature>
<feature type="coiled-coil region" evidence="1">
    <location>
        <begin position="603"/>
        <end position="637"/>
    </location>
</feature>
<feature type="coiled-coil region" evidence="1">
    <location>
        <begin position="285"/>
        <end position="337"/>
    </location>
</feature>
<dbReference type="RefSeq" id="WP_147923789.1">
    <property type="nucleotide sequence ID" value="NZ_VRTY01000119.1"/>
</dbReference>
<keyword evidence="2" id="KW-0067">ATP-binding</keyword>
<reference evidence="2 3" key="1">
    <citation type="submission" date="2019-08" db="EMBL/GenBank/DDBJ databases">
        <authorList>
            <person name="Shi S."/>
        </authorList>
    </citation>
    <scope>NUCLEOTIDE SEQUENCE [LARGE SCALE GENOMIC DNA]</scope>
    <source>
        <strain evidence="2 3">GY10130</strain>
    </source>
</reference>
<organism evidence="2 3">
    <name type="scientific">Pontibacter qinzhouensis</name>
    <dbReference type="NCBI Taxonomy" id="2603253"/>
    <lineage>
        <taxon>Bacteria</taxon>
        <taxon>Pseudomonadati</taxon>
        <taxon>Bacteroidota</taxon>
        <taxon>Cytophagia</taxon>
        <taxon>Cytophagales</taxon>
        <taxon>Hymenobacteraceae</taxon>
        <taxon>Pontibacter</taxon>
    </lineage>
</organism>
<name>A0A5C8IZI2_9BACT</name>
<feature type="coiled-coil region" evidence="1">
    <location>
        <begin position="367"/>
        <end position="459"/>
    </location>
</feature>
<evidence type="ECO:0000313" key="2">
    <source>
        <dbReference type="EMBL" id="TXK27234.1"/>
    </source>
</evidence>
<dbReference type="Pfam" id="PF12128">
    <property type="entry name" value="DUF3584"/>
    <property type="match status" value="1"/>
</dbReference>
<gene>
    <name evidence="2" type="ORF">FVR03_21265</name>
</gene>
<keyword evidence="1" id="KW-0175">Coiled coil</keyword>
<keyword evidence="2" id="KW-0547">Nucleotide-binding</keyword>
<keyword evidence="3" id="KW-1185">Reference proteome</keyword>
<dbReference type="OrthoDB" id="9810371at2"/>
<protein>
    <submittedName>
        <fullName evidence="2">ATP-binding protein</fullName>
    </submittedName>
</protein>
<dbReference type="Proteomes" id="UP000321926">
    <property type="component" value="Unassembled WGS sequence"/>
</dbReference>
<dbReference type="EMBL" id="VRTY01000119">
    <property type="protein sequence ID" value="TXK27234.1"/>
    <property type="molecule type" value="Genomic_DNA"/>
</dbReference>
<comment type="caution">
    <text evidence="2">The sequence shown here is derived from an EMBL/GenBank/DDBJ whole genome shotgun (WGS) entry which is preliminary data.</text>
</comment>
<evidence type="ECO:0000256" key="1">
    <source>
        <dbReference type="SAM" id="Coils"/>
    </source>
</evidence>
<dbReference type="InterPro" id="IPR021979">
    <property type="entry name" value="DUF3584"/>
</dbReference>
<dbReference type="AlphaFoldDB" id="A0A5C8IZI2"/>
<dbReference type="GO" id="GO:0005524">
    <property type="term" value="F:ATP binding"/>
    <property type="evidence" value="ECO:0007669"/>
    <property type="project" value="UniProtKB-KW"/>
</dbReference>
<proteinExistence type="predicted"/>